<dbReference type="AlphaFoldDB" id="A0A7K3NMK4"/>
<dbReference type="EMBL" id="JAAGRQ010000047">
    <property type="protein sequence ID" value="NDY57436.1"/>
    <property type="molecule type" value="Genomic_DNA"/>
</dbReference>
<protein>
    <submittedName>
        <fullName evidence="1">Uncharacterized protein</fullName>
    </submittedName>
</protein>
<comment type="caution">
    <text evidence="1">The sequence shown here is derived from an EMBL/GenBank/DDBJ whole genome shotgun (WGS) entry which is preliminary data.</text>
</comment>
<keyword evidence="2" id="KW-1185">Reference proteome</keyword>
<proteinExistence type="predicted"/>
<organism evidence="1 2">
    <name type="scientific">Desulfolutivibrio sulfodismutans</name>
    <dbReference type="NCBI Taxonomy" id="63561"/>
    <lineage>
        <taxon>Bacteria</taxon>
        <taxon>Pseudomonadati</taxon>
        <taxon>Thermodesulfobacteriota</taxon>
        <taxon>Desulfovibrionia</taxon>
        <taxon>Desulfovibrionales</taxon>
        <taxon>Desulfovibrionaceae</taxon>
        <taxon>Desulfolutivibrio</taxon>
    </lineage>
</organism>
<accession>A0A7K3NMK4</accession>
<gene>
    <name evidence="1" type="ORF">G3N56_11865</name>
</gene>
<dbReference type="RefSeq" id="WP_163302477.1">
    <property type="nucleotide sequence ID" value="NZ_JAAGRQ010000047.1"/>
</dbReference>
<sequence>MEFEEARTRVSEILKTYDVEENIFKAVNLVLAALNRRYEESGAVFTVTVHQTVCREERDRTN</sequence>
<evidence type="ECO:0000313" key="2">
    <source>
        <dbReference type="Proteomes" id="UP000469724"/>
    </source>
</evidence>
<evidence type="ECO:0000313" key="1">
    <source>
        <dbReference type="EMBL" id="NDY57436.1"/>
    </source>
</evidence>
<reference evidence="1 2" key="1">
    <citation type="submission" date="2020-02" db="EMBL/GenBank/DDBJ databases">
        <title>Comparative genomics of sulfur disproportionating microorganisms.</title>
        <authorList>
            <person name="Ward L.M."/>
            <person name="Bertran E."/>
            <person name="Johnston D.T."/>
        </authorList>
    </citation>
    <scope>NUCLEOTIDE SEQUENCE [LARGE SCALE GENOMIC DNA]</scope>
    <source>
        <strain evidence="1 2">DSM 3696</strain>
    </source>
</reference>
<dbReference type="Proteomes" id="UP000469724">
    <property type="component" value="Unassembled WGS sequence"/>
</dbReference>
<name>A0A7K3NMK4_9BACT</name>